<reference evidence="2 3" key="1">
    <citation type="submission" date="2019-07" db="EMBL/GenBank/DDBJ databases">
        <title>New species of Amycolatopsis and Streptomyces.</title>
        <authorList>
            <person name="Duangmal K."/>
            <person name="Teo W.F.A."/>
            <person name="Lipun K."/>
        </authorList>
    </citation>
    <scope>NUCLEOTIDE SEQUENCE [LARGE SCALE GENOMIC DNA]</scope>
    <source>
        <strain evidence="2 3">NBRC 106415</strain>
    </source>
</reference>
<name>A0A5N8XLU6_9ACTN</name>
<dbReference type="EMBL" id="VJZC01000194">
    <property type="protein sequence ID" value="MPY60224.1"/>
    <property type="molecule type" value="Genomic_DNA"/>
</dbReference>
<keyword evidence="3" id="KW-1185">Reference proteome</keyword>
<organism evidence="2 3">
    <name type="scientific">Streptomyces spongiae</name>
    <dbReference type="NCBI Taxonomy" id="565072"/>
    <lineage>
        <taxon>Bacteria</taxon>
        <taxon>Bacillati</taxon>
        <taxon>Actinomycetota</taxon>
        <taxon>Actinomycetes</taxon>
        <taxon>Kitasatosporales</taxon>
        <taxon>Streptomycetaceae</taxon>
        <taxon>Streptomyces</taxon>
    </lineage>
</organism>
<dbReference type="AlphaFoldDB" id="A0A5N8XLU6"/>
<proteinExistence type="predicted"/>
<dbReference type="Proteomes" id="UP000400924">
    <property type="component" value="Unassembled WGS sequence"/>
</dbReference>
<feature type="region of interest" description="Disordered" evidence="1">
    <location>
        <begin position="99"/>
        <end position="121"/>
    </location>
</feature>
<evidence type="ECO:0000313" key="3">
    <source>
        <dbReference type="Proteomes" id="UP000400924"/>
    </source>
</evidence>
<gene>
    <name evidence="2" type="ORF">FNH08_24525</name>
</gene>
<evidence type="ECO:0000313" key="2">
    <source>
        <dbReference type="EMBL" id="MPY60224.1"/>
    </source>
</evidence>
<evidence type="ECO:0000256" key="1">
    <source>
        <dbReference type="SAM" id="MobiDB-lite"/>
    </source>
</evidence>
<dbReference type="RefSeq" id="WP_152773708.1">
    <property type="nucleotide sequence ID" value="NZ_VJZC01000194.1"/>
</dbReference>
<protein>
    <submittedName>
        <fullName evidence="2">Uncharacterized protein</fullName>
    </submittedName>
</protein>
<comment type="caution">
    <text evidence="2">The sequence shown here is derived from an EMBL/GenBank/DDBJ whole genome shotgun (WGS) entry which is preliminary data.</text>
</comment>
<accession>A0A5N8XLU6</accession>
<sequence>MWDLVGSDGLTAFGMDLMQGAPGFVIARPVKSNRSTVLMNLAAKFVGHPRMFALSGDGNRADATLDKAEMNFQLNYRSATTVDLGDLGKKSVGTRMEIPRMPRRVKSGSNGGQPGEIPGQQ</sequence>